<dbReference type="EMBL" id="CP126656">
    <property type="protein sequence ID" value="WJZ95081.1"/>
    <property type="molecule type" value="Genomic_DNA"/>
</dbReference>
<protein>
    <recommendedName>
        <fullName evidence="4">OTU domain-containing protein</fullName>
    </recommendedName>
</protein>
<accession>A0ABY9CKQ8</accession>
<evidence type="ECO:0000313" key="2">
    <source>
        <dbReference type="EMBL" id="WJZ95081.1"/>
    </source>
</evidence>
<proteinExistence type="predicted"/>
<feature type="region of interest" description="Disordered" evidence="1">
    <location>
        <begin position="114"/>
        <end position="137"/>
    </location>
</feature>
<evidence type="ECO:0008006" key="4">
    <source>
        <dbReference type="Google" id="ProtNLM"/>
    </source>
</evidence>
<name>A0ABY9CKQ8_VITVI</name>
<dbReference type="PANTHER" id="PTHR47481">
    <property type="match status" value="1"/>
</dbReference>
<gene>
    <name evidence="2" type="ORF">VitviT2T_013875</name>
</gene>
<evidence type="ECO:0000256" key="1">
    <source>
        <dbReference type="SAM" id="MobiDB-lite"/>
    </source>
</evidence>
<dbReference type="Proteomes" id="UP001227230">
    <property type="component" value="Chromosome 9"/>
</dbReference>
<evidence type="ECO:0000313" key="3">
    <source>
        <dbReference type="Proteomes" id="UP001227230"/>
    </source>
</evidence>
<dbReference type="PANTHER" id="PTHR47481:SF9">
    <property type="entry name" value="RETROTRANSPOSON GAG DOMAIN-CONTAINING PROTEIN"/>
    <property type="match status" value="1"/>
</dbReference>
<keyword evidence="3" id="KW-1185">Reference proteome</keyword>
<sequence>MLSLCNISMKTTKGSQSIAEYMQIIKIIIDDFALMGYPLSEDEIILHVLNGLGNEFKEINVVIRARDSPVTFEGLHDKLQDEETFLKQDGTKLWLSFWSEVHYNSLYASGDVPSRAPRKRHSPAQDHLFSVPIPSPC</sequence>
<dbReference type="Pfam" id="PF14223">
    <property type="entry name" value="Retrotran_gag_2"/>
    <property type="match status" value="1"/>
</dbReference>
<organism evidence="2 3">
    <name type="scientific">Vitis vinifera</name>
    <name type="common">Grape</name>
    <dbReference type="NCBI Taxonomy" id="29760"/>
    <lineage>
        <taxon>Eukaryota</taxon>
        <taxon>Viridiplantae</taxon>
        <taxon>Streptophyta</taxon>
        <taxon>Embryophyta</taxon>
        <taxon>Tracheophyta</taxon>
        <taxon>Spermatophyta</taxon>
        <taxon>Magnoliopsida</taxon>
        <taxon>eudicotyledons</taxon>
        <taxon>Gunneridae</taxon>
        <taxon>Pentapetalae</taxon>
        <taxon>rosids</taxon>
        <taxon>Vitales</taxon>
        <taxon>Vitaceae</taxon>
        <taxon>Viteae</taxon>
        <taxon>Vitis</taxon>
    </lineage>
</organism>
<reference evidence="2 3" key="1">
    <citation type="journal article" date="2023" name="Hortic Res">
        <title>The complete reference genome for grapevine (Vitis vinifera L.) genetics and breeding.</title>
        <authorList>
            <person name="Shi X."/>
            <person name="Cao S."/>
            <person name="Wang X."/>
            <person name="Huang S."/>
            <person name="Wang Y."/>
            <person name="Liu Z."/>
            <person name="Liu W."/>
            <person name="Leng X."/>
            <person name="Peng Y."/>
            <person name="Wang N."/>
            <person name="Wang Y."/>
            <person name="Ma Z."/>
            <person name="Xu X."/>
            <person name="Zhang F."/>
            <person name="Xue H."/>
            <person name="Zhong H."/>
            <person name="Wang Y."/>
            <person name="Zhang K."/>
            <person name="Velt A."/>
            <person name="Avia K."/>
            <person name="Holtgrawe D."/>
            <person name="Grimplet J."/>
            <person name="Matus J.T."/>
            <person name="Ware D."/>
            <person name="Wu X."/>
            <person name="Wang H."/>
            <person name="Liu C."/>
            <person name="Fang Y."/>
            <person name="Rustenholz C."/>
            <person name="Cheng Z."/>
            <person name="Xiao H."/>
            <person name="Zhou Y."/>
        </authorList>
    </citation>
    <scope>NUCLEOTIDE SEQUENCE [LARGE SCALE GENOMIC DNA]</scope>
    <source>
        <strain evidence="3">cv. Pinot noir / PN40024</strain>
        <tissue evidence="2">Leaf</tissue>
    </source>
</reference>